<dbReference type="OrthoDB" id="10657487at2759"/>
<dbReference type="AlphaFoldDB" id="A0A078AI60"/>
<dbReference type="PROSITE" id="PS51283">
    <property type="entry name" value="DUSP"/>
    <property type="match status" value="1"/>
</dbReference>
<dbReference type="Proteomes" id="UP000039865">
    <property type="component" value="Unassembled WGS sequence"/>
</dbReference>
<dbReference type="InterPro" id="IPR035927">
    <property type="entry name" value="DUSP-like_sf"/>
</dbReference>
<feature type="region of interest" description="Disordered" evidence="2">
    <location>
        <begin position="152"/>
        <end position="172"/>
    </location>
</feature>
<reference evidence="4 5" key="1">
    <citation type="submission" date="2014-06" db="EMBL/GenBank/DDBJ databases">
        <authorList>
            <person name="Swart Estienne"/>
        </authorList>
    </citation>
    <scope>NUCLEOTIDE SEQUENCE [LARGE SCALE GENOMIC DNA]</scope>
    <source>
        <strain evidence="4 5">130c</strain>
    </source>
</reference>
<feature type="domain" description="DUSP" evidence="3">
    <location>
        <begin position="361"/>
        <end position="490"/>
    </location>
</feature>
<dbReference type="EMBL" id="CCKQ01010436">
    <property type="protein sequence ID" value="CDW81945.1"/>
    <property type="molecule type" value="Genomic_DNA"/>
</dbReference>
<keyword evidence="4" id="KW-0378">Hydrolase</keyword>
<dbReference type="InParanoid" id="A0A078AI60"/>
<evidence type="ECO:0000313" key="4">
    <source>
        <dbReference type="EMBL" id="CDW81945.1"/>
    </source>
</evidence>
<evidence type="ECO:0000259" key="3">
    <source>
        <dbReference type="PROSITE" id="PS51283"/>
    </source>
</evidence>
<dbReference type="Gene3D" id="3.30.2230.10">
    <property type="entry name" value="DUSP-like"/>
    <property type="match status" value="1"/>
</dbReference>
<protein>
    <submittedName>
        <fullName evidence="4">Ubiquitin carboxyl-terminal hydrolase</fullName>
    </submittedName>
</protein>
<evidence type="ECO:0000256" key="1">
    <source>
        <dbReference type="SAM" id="Coils"/>
    </source>
</evidence>
<keyword evidence="5" id="KW-1185">Reference proteome</keyword>
<sequence>MRSKEKLIKSPNVKLIANNFVQFKSKQAKQNPYYQIKNDCSSAKANESSDAISSSHMSNTIFAINGQGLSPVSQREQSVNKLELLEQKVEFIEAQNILLRLRPKSNRDNSIISKQPINLENFESLNFHTNTTNINTSQNVTAINHKKKMKIDNNSSSDEISAEGLNESPSVKNLDGQNPKLLNYLKHPITLKSIGKFESCEITIDELDSRTRSIEIIYDQKGDEDDAGEIQQDDIEEKVEVQNNRDRSPQIKLHNQISQYSSISSVKNQFTPHNKAKALVIKNKTVMNYQDILKQKGSKCSCDTNAGNYFQNAQNSMAAIINLKKSQNSKIVINETLNLQTKYQDLEQFPQEKCGPYCKNLNGKEQKYIIKQLMKKQSAKYGNDDKNLKYVNQSNQGKVGERKYLISSMWWRQWCDFANFGEAMDQSMNTQDFDLKLKGDNSRDLLNDGRNNYLKESLIEHFDYEVVSQLIWNHLYSWYSADWCISRVIKADKYNNHKIYLDLYPGIIDFIQIKQRMHIRDQQKQQFLNQLPQFYLFCCTFKSFLFNPKLI</sequence>
<accession>A0A078AI60</accession>
<name>A0A078AI60_STYLE</name>
<dbReference type="Pfam" id="PF06337">
    <property type="entry name" value="DUSP"/>
    <property type="match status" value="1"/>
</dbReference>
<gene>
    <name evidence="4" type="primary">Contig15854.g16902</name>
    <name evidence="4" type="ORF">STYLEM_10969</name>
</gene>
<keyword evidence="1" id="KW-0175">Coiled coil</keyword>
<organism evidence="4 5">
    <name type="scientific">Stylonychia lemnae</name>
    <name type="common">Ciliate</name>
    <dbReference type="NCBI Taxonomy" id="5949"/>
    <lineage>
        <taxon>Eukaryota</taxon>
        <taxon>Sar</taxon>
        <taxon>Alveolata</taxon>
        <taxon>Ciliophora</taxon>
        <taxon>Intramacronucleata</taxon>
        <taxon>Spirotrichea</taxon>
        <taxon>Stichotrichia</taxon>
        <taxon>Sporadotrichida</taxon>
        <taxon>Oxytrichidae</taxon>
        <taxon>Stylonychinae</taxon>
        <taxon>Stylonychia</taxon>
    </lineage>
</organism>
<evidence type="ECO:0000313" key="5">
    <source>
        <dbReference type="Proteomes" id="UP000039865"/>
    </source>
</evidence>
<dbReference type="GO" id="GO:0004843">
    <property type="term" value="F:cysteine-type deubiquitinase activity"/>
    <property type="evidence" value="ECO:0007669"/>
    <property type="project" value="InterPro"/>
</dbReference>
<evidence type="ECO:0000256" key="2">
    <source>
        <dbReference type="SAM" id="MobiDB-lite"/>
    </source>
</evidence>
<dbReference type="InterPro" id="IPR006615">
    <property type="entry name" value="Pept_C19_DUSP"/>
</dbReference>
<feature type="coiled-coil region" evidence="1">
    <location>
        <begin position="75"/>
        <end position="102"/>
    </location>
</feature>
<dbReference type="SUPFAM" id="SSF143791">
    <property type="entry name" value="DUSP-like"/>
    <property type="match status" value="1"/>
</dbReference>
<proteinExistence type="predicted"/>